<dbReference type="EMBL" id="HG739136">
    <property type="protein sequence ID" value="CDP11214.1"/>
    <property type="molecule type" value="Genomic_DNA"/>
</dbReference>
<comment type="similarity">
    <text evidence="3">Belongs to the iron/ascorbate-dependent oxidoreductase family.</text>
</comment>
<name>A0A068USM5_COFCA</name>
<dbReference type="InterPro" id="IPR050295">
    <property type="entry name" value="Plant_2OG-oxidoreductases"/>
</dbReference>
<evidence type="ECO:0000256" key="1">
    <source>
        <dbReference type="ARBA" id="ARBA00022723"/>
    </source>
</evidence>
<dbReference type="SUPFAM" id="SSF51197">
    <property type="entry name" value="Clavaminate synthase-like"/>
    <property type="match status" value="1"/>
</dbReference>
<dbReference type="PROSITE" id="PS51471">
    <property type="entry name" value="FE2OG_OXY"/>
    <property type="match status" value="1"/>
</dbReference>
<dbReference type="OMA" id="DENCFLH"/>
<dbReference type="InterPro" id="IPR044861">
    <property type="entry name" value="IPNS-like_FE2OG_OXY"/>
</dbReference>
<dbReference type="InterPro" id="IPR005123">
    <property type="entry name" value="Oxoglu/Fe-dep_dioxygenase_dom"/>
</dbReference>
<gene>
    <name evidence="5" type="ORF">GSCOC_T00033317001</name>
</gene>
<dbReference type="InterPro" id="IPR027443">
    <property type="entry name" value="IPNS-like_sf"/>
</dbReference>
<keyword evidence="1 3" id="KW-0479">Metal-binding</keyword>
<dbReference type="GO" id="GO:0016491">
    <property type="term" value="F:oxidoreductase activity"/>
    <property type="evidence" value="ECO:0007669"/>
    <property type="project" value="UniProtKB-KW"/>
</dbReference>
<organism evidence="5 6">
    <name type="scientific">Coffea canephora</name>
    <name type="common">Robusta coffee</name>
    <dbReference type="NCBI Taxonomy" id="49390"/>
    <lineage>
        <taxon>Eukaryota</taxon>
        <taxon>Viridiplantae</taxon>
        <taxon>Streptophyta</taxon>
        <taxon>Embryophyta</taxon>
        <taxon>Tracheophyta</taxon>
        <taxon>Spermatophyta</taxon>
        <taxon>Magnoliopsida</taxon>
        <taxon>eudicotyledons</taxon>
        <taxon>Gunneridae</taxon>
        <taxon>Pentapetalae</taxon>
        <taxon>asterids</taxon>
        <taxon>lamiids</taxon>
        <taxon>Gentianales</taxon>
        <taxon>Rubiaceae</taxon>
        <taxon>Ixoroideae</taxon>
        <taxon>Gardenieae complex</taxon>
        <taxon>Bertiereae - Coffeeae clade</taxon>
        <taxon>Coffeeae</taxon>
        <taxon>Coffea</taxon>
    </lineage>
</organism>
<evidence type="ECO:0000256" key="3">
    <source>
        <dbReference type="RuleBase" id="RU003682"/>
    </source>
</evidence>
<dbReference type="STRING" id="49390.A0A068USM5"/>
<keyword evidence="3" id="KW-0560">Oxidoreductase</keyword>
<keyword evidence="2 3" id="KW-0408">Iron</keyword>
<dbReference type="AlphaFoldDB" id="A0A068USM5"/>
<keyword evidence="6" id="KW-1185">Reference proteome</keyword>
<protein>
    <recommendedName>
        <fullName evidence="4">Fe2OG dioxygenase domain-containing protein</fullName>
    </recommendedName>
</protein>
<dbReference type="Pfam" id="PF03171">
    <property type="entry name" value="2OG-FeII_Oxy"/>
    <property type="match status" value="1"/>
</dbReference>
<evidence type="ECO:0000259" key="4">
    <source>
        <dbReference type="PROSITE" id="PS51471"/>
    </source>
</evidence>
<evidence type="ECO:0000313" key="6">
    <source>
        <dbReference type="Proteomes" id="UP000295252"/>
    </source>
</evidence>
<dbReference type="Gramene" id="CDP11214">
    <property type="protein sequence ID" value="CDP11214"/>
    <property type="gene ID" value="GSCOC_T00033317001"/>
</dbReference>
<accession>A0A068USM5</accession>
<dbReference type="PANTHER" id="PTHR47991">
    <property type="entry name" value="OXOGLUTARATE/IRON-DEPENDENT DIOXYGENASE"/>
    <property type="match status" value="1"/>
</dbReference>
<dbReference type="Gene3D" id="2.60.120.330">
    <property type="entry name" value="B-lactam Antibiotic, Isopenicillin N Synthase, Chain"/>
    <property type="match status" value="1"/>
</dbReference>
<sequence>MNTSFLDEALEGYVCNTHKDYQTIGWTERLYLHVPPESISNFQKWPQKPENFRRVLLEYTEKLRVLNEIILKAMAKSLNLDENCFLHQFGGNQRLLSTFNFYPPCPWPDVLDANKPHSDPSGITFILQDDEVEGLQVLKKNQWHTTPLAPDAIVVNVGDQVEIMSNGIFKSPIHRVPTNNKRERISLAFFFCPEPSFGEIKPAEGLIDEKNPRLYKNVIDYLRHFRENIQHGITRPLDALKI</sequence>
<dbReference type="Proteomes" id="UP000295252">
    <property type="component" value="Chromosome V"/>
</dbReference>
<reference evidence="6" key="1">
    <citation type="journal article" date="2014" name="Science">
        <title>The coffee genome provides insight into the convergent evolution of caffeine biosynthesis.</title>
        <authorList>
            <person name="Denoeud F."/>
            <person name="Carretero-Paulet L."/>
            <person name="Dereeper A."/>
            <person name="Droc G."/>
            <person name="Guyot R."/>
            <person name="Pietrella M."/>
            <person name="Zheng C."/>
            <person name="Alberti A."/>
            <person name="Anthony F."/>
            <person name="Aprea G."/>
            <person name="Aury J.M."/>
            <person name="Bento P."/>
            <person name="Bernard M."/>
            <person name="Bocs S."/>
            <person name="Campa C."/>
            <person name="Cenci A."/>
            <person name="Combes M.C."/>
            <person name="Crouzillat D."/>
            <person name="Da Silva C."/>
            <person name="Daddiego L."/>
            <person name="De Bellis F."/>
            <person name="Dussert S."/>
            <person name="Garsmeur O."/>
            <person name="Gayraud T."/>
            <person name="Guignon V."/>
            <person name="Jahn K."/>
            <person name="Jamilloux V."/>
            <person name="Joet T."/>
            <person name="Labadie K."/>
            <person name="Lan T."/>
            <person name="Leclercq J."/>
            <person name="Lepelley M."/>
            <person name="Leroy T."/>
            <person name="Li L.T."/>
            <person name="Librado P."/>
            <person name="Lopez L."/>
            <person name="Munoz A."/>
            <person name="Noel B."/>
            <person name="Pallavicini A."/>
            <person name="Perrotta G."/>
            <person name="Poncet V."/>
            <person name="Pot D."/>
            <person name="Priyono X."/>
            <person name="Rigoreau M."/>
            <person name="Rouard M."/>
            <person name="Rozas J."/>
            <person name="Tranchant-Dubreuil C."/>
            <person name="VanBuren R."/>
            <person name="Zhang Q."/>
            <person name="Andrade A.C."/>
            <person name="Argout X."/>
            <person name="Bertrand B."/>
            <person name="de Kochko A."/>
            <person name="Graziosi G."/>
            <person name="Henry R.J."/>
            <person name="Jayarama X."/>
            <person name="Ming R."/>
            <person name="Nagai C."/>
            <person name="Rounsley S."/>
            <person name="Sankoff D."/>
            <person name="Giuliano G."/>
            <person name="Albert V.A."/>
            <person name="Wincker P."/>
            <person name="Lashermes P."/>
        </authorList>
    </citation>
    <scope>NUCLEOTIDE SEQUENCE [LARGE SCALE GENOMIC DNA]</scope>
    <source>
        <strain evidence="6">cv. DH200-94</strain>
    </source>
</reference>
<proteinExistence type="inferred from homology"/>
<dbReference type="PhylomeDB" id="A0A068USM5"/>
<dbReference type="InParanoid" id="A0A068USM5"/>
<feature type="domain" description="Fe2OG dioxygenase" evidence="4">
    <location>
        <begin position="91"/>
        <end position="193"/>
    </location>
</feature>
<evidence type="ECO:0000256" key="2">
    <source>
        <dbReference type="ARBA" id="ARBA00023004"/>
    </source>
</evidence>
<dbReference type="GO" id="GO:0046872">
    <property type="term" value="F:metal ion binding"/>
    <property type="evidence" value="ECO:0007669"/>
    <property type="project" value="UniProtKB-KW"/>
</dbReference>
<evidence type="ECO:0000313" key="5">
    <source>
        <dbReference type="EMBL" id="CDP11214.1"/>
    </source>
</evidence>
<dbReference type="OrthoDB" id="288590at2759"/>